<dbReference type="Proteomes" id="UP000185781">
    <property type="component" value="Unassembled WGS sequence"/>
</dbReference>
<dbReference type="OrthoDB" id="275225at2"/>
<dbReference type="AlphaFoldDB" id="A0A1N7QAB3"/>
<organism evidence="1 2">
    <name type="scientific">Chryseobacterium gambrini</name>
    <dbReference type="NCBI Taxonomy" id="373672"/>
    <lineage>
        <taxon>Bacteria</taxon>
        <taxon>Pseudomonadati</taxon>
        <taxon>Bacteroidota</taxon>
        <taxon>Flavobacteriia</taxon>
        <taxon>Flavobacteriales</taxon>
        <taxon>Weeksellaceae</taxon>
        <taxon>Chryseobacterium group</taxon>
        <taxon>Chryseobacterium</taxon>
    </lineage>
</organism>
<name>A0A1N7QAB3_9FLAO</name>
<proteinExistence type="predicted"/>
<gene>
    <name evidence="1" type="ORF">SAMN05421785_11022</name>
</gene>
<dbReference type="STRING" id="373672.SAMN05421785_11022"/>
<accession>A0A1N7QAB3</accession>
<reference evidence="1 2" key="1">
    <citation type="submission" date="2017-01" db="EMBL/GenBank/DDBJ databases">
        <authorList>
            <person name="Mah S.A."/>
            <person name="Swanson W.J."/>
            <person name="Moy G.W."/>
            <person name="Vacquier V.D."/>
        </authorList>
    </citation>
    <scope>NUCLEOTIDE SEQUENCE [LARGE SCALE GENOMIC DNA]</scope>
    <source>
        <strain evidence="1 2">DSM 18014</strain>
    </source>
</reference>
<sequence>MDKESINYIIRYFSNLMTHDEKLALQHQMYIVKSTDNKAIKDMMKEKGWISNDPQILNLLKNSYEEFQINVAKRMMNETPEKVFFNNCPKCGKLARTPYAKQCRYCKHSWRAE</sequence>
<evidence type="ECO:0000313" key="2">
    <source>
        <dbReference type="Proteomes" id="UP000185781"/>
    </source>
</evidence>
<dbReference type="EMBL" id="FTOV01000010">
    <property type="protein sequence ID" value="SIT19744.1"/>
    <property type="molecule type" value="Genomic_DNA"/>
</dbReference>
<evidence type="ECO:0000313" key="1">
    <source>
        <dbReference type="EMBL" id="SIT19744.1"/>
    </source>
</evidence>
<dbReference type="RefSeq" id="WP_076394756.1">
    <property type="nucleotide sequence ID" value="NZ_FTOV01000010.1"/>
</dbReference>
<protein>
    <submittedName>
        <fullName evidence="1">Uncharacterized protein</fullName>
    </submittedName>
</protein>